<evidence type="ECO:0000259" key="3">
    <source>
        <dbReference type="PROSITE" id="PS51192"/>
    </source>
</evidence>
<evidence type="ECO:0000256" key="2">
    <source>
        <dbReference type="SAM" id="MobiDB-lite"/>
    </source>
</evidence>
<evidence type="ECO:0000256" key="1">
    <source>
        <dbReference type="SAM" id="Coils"/>
    </source>
</evidence>
<organism evidence="4 5">
    <name type="scientific">Effrenium voratum</name>
    <dbReference type="NCBI Taxonomy" id="2562239"/>
    <lineage>
        <taxon>Eukaryota</taxon>
        <taxon>Sar</taxon>
        <taxon>Alveolata</taxon>
        <taxon>Dinophyceae</taxon>
        <taxon>Suessiales</taxon>
        <taxon>Symbiodiniaceae</taxon>
        <taxon>Effrenium</taxon>
    </lineage>
</organism>
<dbReference type="SUPFAM" id="SSF52540">
    <property type="entry name" value="P-loop containing nucleoside triphosphate hydrolases"/>
    <property type="match status" value="1"/>
</dbReference>
<feature type="region of interest" description="Disordered" evidence="2">
    <location>
        <begin position="67"/>
        <end position="101"/>
    </location>
</feature>
<dbReference type="InterPro" id="IPR038718">
    <property type="entry name" value="SNF2-like_sf"/>
</dbReference>
<dbReference type="SMART" id="SM00487">
    <property type="entry name" value="DEXDc"/>
    <property type="match status" value="1"/>
</dbReference>
<dbReference type="AlphaFoldDB" id="A0AA36JDT1"/>
<comment type="caution">
    <text evidence="4">The sequence shown here is derived from an EMBL/GenBank/DDBJ whole genome shotgun (WGS) entry which is preliminary data.</text>
</comment>
<protein>
    <recommendedName>
        <fullName evidence="3">Helicase ATP-binding domain-containing protein</fullName>
    </recommendedName>
</protein>
<feature type="compositionally biased region" description="Low complexity" evidence="2">
    <location>
        <begin position="15"/>
        <end position="32"/>
    </location>
</feature>
<evidence type="ECO:0000313" key="4">
    <source>
        <dbReference type="EMBL" id="CAJ1404373.1"/>
    </source>
</evidence>
<evidence type="ECO:0000313" key="5">
    <source>
        <dbReference type="Proteomes" id="UP001178507"/>
    </source>
</evidence>
<dbReference type="Gene3D" id="3.40.50.10810">
    <property type="entry name" value="Tandem AAA-ATPase domain"/>
    <property type="match status" value="1"/>
</dbReference>
<reference evidence="4" key="1">
    <citation type="submission" date="2023-08" db="EMBL/GenBank/DDBJ databases">
        <authorList>
            <person name="Chen Y."/>
            <person name="Shah S."/>
            <person name="Dougan E. K."/>
            <person name="Thang M."/>
            <person name="Chan C."/>
        </authorList>
    </citation>
    <scope>NUCLEOTIDE SEQUENCE</scope>
</reference>
<gene>
    <name evidence="4" type="ORF">EVOR1521_LOCUS26827</name>
</gene>
<dbReference type="EMBL" id="CAUJNA010003538">
    <property type="protein sequence ID" value="CAJ1404373.1"/>
    <property type="molecule type" value="Genomic_DNA"/>
</dbReference>
<dbReference type="Pfam" id="PF00176">
    <property type="entry name" value="SNF2-rel_dom"/>
    <property type="match status" value="1"/>
</dbReference>
<dbReference type="InterPro" id="IPR014001">
    <property type="entry name" value="Helicase_ATP-bd"/>
</dbReference>
<feature type="domain" description="Helicase ATP-binding" evidence="3">
    <location>
        <begin position="468"/>
        <end position="630"/>
    </location>
</feature>
<dbReference type="Proteomes" id="UP001178507">
    <property type="component" value="Unassembled WGS sequence"/>
</dbReference>
<feature type="region of interest" description="Disordered" evidence="2">
    <location>
        <begin position="15"/>
        <end position="39"/>
    </location>
</feature>
<dbReference type="PROSITE" id="PS51192">
    <property type="entry name" value="HELICASE_ATP_BIND_1"/>
    <property type="match status" value="1"/>
</dbReference>
<feature type="coiled-coil region" evidence="1">
    <location>
        <begin position="204"/>
        <end position="299"/>
    </location>
</feature>
<dbReference type="GO" id="GO:0005524">
    <property type="term" value="F:ATP binding"/>
    <property type="evidence" value="ECO:0007669"/>
    <property type="project" value="InterPro"/>
</dbReference>
<dbReference type="InterPro" id="IPR000330">
    <property type="entry name" value="SNF2_N"/>
</dbReference>
<dbReference type="InterPro" id="IPR027417">
    <property type="entry name" value="P-loop_NTPase"/>
</dbReference>
<dbReference type="PANTHER" id="PTHR10799">
    <property type="entry name" value="SNF2/RAD54 HELICASE FAMILY"/>
    <property type="match status" value="1"/>
</dbReference>
<keyword evidence="5" id="KW-1185">Reference proteome</keyword>
<keyword evidence="1" id="KW-0175">Coiled coil</keyword>
<sequence length="750" mass="83510">MERKRPLSVRAILQQPGAKKVAKAKPSAPQVAGLPAHNARDAGLRVAREEIREDQLWQEMRRAEKPKACAASAAAKSRAVKRKAQPKAKGTPASRQKPPQEPMSDLWLEMRSAEAHAQLPASAVRPELKPSRQWSVRNLTHEQELFDKTSGLRSMRLERQKLLEQEAASEHSLTQLRLTKETSLAGGEPEGDWHSCLCAAESAVKQSAEMIEEALEVQRQLQRNAAQLLPGPELLQGKEDVQEAHSVVHQLNQQLKDAKRRQEAATCVIKLQKQLATDMKHQRRRVERLEHLRREIQDLELTEGTSASGVLPPVVLHIKPSKELLTAFQTQPLPFRSVLGLLEAEWALHFPQDALTLPLMPFMSALQARAPQRDPVLLLLGREGTSRYFQVNLPTAEAIMAYAQRPPDAVPSCIDLLRSLTGLDPQVLVHRKAREVLSRTLQCQTADAPPQLKGVLRKYQAQGFQWLASNAENGIGSLLADDMGLGKTLQCAAVLDHLHSRGHITAEQPALVVVPFSVLGNWQKELRQWTPALRFQIYHGKGRSLEGGEVLLTTYSVLQLDVEKLADMCFSAIVLDESQNIKNSQSLTAKAVKRIATASGNHCARLALSGTPIENRLGELHSLFEFLNPGFLGTKEGFLANFERPMKKGEGHAALARLHAALRPFMLRRLKCDKAIAPELPDKVEFEYSVEMTQEQCQLYMSWSEHLLRGVSKGLATPAQDLEDLEDAPKSSPSFNRRAAVLTLLHRLQQ</sequence>
<name>A0AA36JDT1_9DINO</name>
<feature type="non-terminal residue" evidence="4">
    <location>
        <position position="1"/>
    </location>
</feature>
<accession>A0AA36JDT1</accession>
<proteinExistence type="predicted"/>
<feature type="compositionally biased region" description="Low complexity" evidence="2">
    <location>
        <begin position="68"/>
        <end position="77"/>
    </location>
</feature>